<gene>
    <name evidence="1" type="ORF">V3M73_10650</name>
</gene>
<organism evidence="1 2">
    <name type="scientific">Trueperella pyogenes</name>
    <dbReference type="NCBI Taxonomy" id="1661"/>
    <lineage>
        <taxon>Bacteria</taxon>
        <taxon>Bacillati</taxon>
        <taxon>Actinomycetota</taxon>
        <taxon>Actinomycetes</taxon>
        <taxon>Actinomycetales</taxon>
        <taxon>Actinomycetaceae</taxon>
        <taxon>Trueperella</taxon>
    </lineage>
</organism>
<sequence>MGLSPRPGHIDPMEYDILLELATRIGGTYMGWAYETEGAPDEQHWREEAIKVRQAVWSVDSSSASEIRRAQAQLIEICENLPHRRPRLVA</sequence>
<dbReference type="Proteomes" id="UP001555100">
    <property type="component" value="Unassembled WGS sequence"/>
</dbReference>
<reference evidence="1 2" key="1">
    <citation type="submission" date="2024-01" db="EMBL/GenBank/DDBJ databases">
        <title>Genomic analysis and antimicrobial resistance profiles of Trueperella pyogenes isolated from domestic and wild animals.</title>
        <authorList>
            <person name="Magossi G."/>
            <person name="Gzyl K.E."/>
            <person name="Holman D.B."/>
            <person name="Amat S."/>
        </authorList>
    </citation>
    <scope>NUCLEOTIDE SEQUENCE [LARGE SCALE GENOMIC DNA]</scope>
    <source>
        <strain evidence="1 2">1494</strain>
    </source>
</reference>
<keyword evidence="2" id="KW-1185">Reference proteome</keyword>
<dbReference type="RefSeq" id="WP_039661584.1">
    <property type="nucleotide sequence ID" value="NZ_CP033902.1"/>
</dbReference>
<proteinExistence type="predicted"/>
<name>A0ABV3NE32_9ACTO</name>
<evidence type="ECO:0000313" key="2">
    <source>
        <dbReference type="Proteomes" id="UP001555100"/>
    </source>
</evidence>
<accession>A0ABV3NE32</accession>
<dbReference type="EMBL" id="JBAGNM010000032">
    <property type="protein sequence ID" value="MEW6955475.1"/>
    <property type="molecule type" value="Genomic_DNA"/>
</dbReference>
<evidence type="ECO:0000313" key="1">
    <source>
        <dbReference type="EMBL" id="MEW6955475.1"/>
    </source>
</evidence>
<protein>
    <submittedName>
        <fullName evidence="1">Uncharacterized protein</fullName>
    </submittedName>
</protein>
<comment type="caution">
    <text evidence="1">The sequence shown here is derived from an EMBL/GenBank/DDBJ whole genome shotgun (WGS) entry which is preliminary data.</text>
</comment>